<organism evidence="3 4">
    <name type="scientific">Anoxybacteroides tepidamans</name>
    <dbReference type="NCBI Taxonomy" id="265948"/>
    <lineage>
        <taxon>Bacteria</taxon>
        <taxon>Bacillati</taxon>
        <taxon>Bacillota</taxon>
        <taxon>Bacilli</taxon>
        <taxon>Bacillales</taxon>
        <taxon>Anoxybacillaceae</taxon>
        <taxon>Anoxybacteroides</taxon>
    </lineage>
</organism>
<proteinExistence type="inferred from homology"/>
<dbReference type="SUPFAM" id="SSF53448">
    <property type="entry name" value="Nucleotide-diphospho-sugar transferases"/>
    <property type="match status" value="1"/>
</dbReference>
<dbReference type="PANTHER" id="PTHR22916:SF3">
    <property type="entry name" value="UDP-GLCNAC:BETAGAL BETA-1,3-N-ACETYLGLUCOSAMINYLTRANSFERASE-LIKE PROTEIN 1"/>
    <property type="match status" value="1"/>
</dbReference>
<evidence type="ECO:0000256" key="1">
    <source>
        <dbReference type="ARBA" id="ARBA00006739"/>
    </source>
</evidence>
<dbReference type="InterPro" id="IPR001173">
    <property type="entry name" value="Glyco_trans_2-like"/>
</dbReference>
<dbReference type="CDD" id="cd04196">
    <property type="entry name" value="GT_2_like_d"/>
    <property type="match status" value="1"/>
</dbReference>
<protein>
    <submittedName>
        <fullName evidence="3">Glycosyltransferase involved in cell wall biosynthesis</fullName>
    </submittedName>
</protein>
<dbReference type="Pfam" id="PF00535">
    <property type="entry name" value="Glycos_transf_2"/>
    <property type="match status" value="1"/>
</dbReference>
<keyword evidence="4" id="KW-1185">Reference proteome</keyword>
<sequence length="327" mass="38776">MEMPLVSIVVATYFPRTDFFEKQLQSLNNQTYENIEIIICDDSANDAEYEKVKKTAENIISRFPCKVIRNEKNVGSNKTFERLTKEANGDYICYCDQDDIWLSEKVERLVSHITKHHCTLVYSDLSLIDENDRIIHKSFKRSNFRLKHVHGDNTFAHLINRNSVTGCAMMIRTDVAKSAIPFPSYDEYVHDHWLAICAAARGRIGYIHDPMVLYRMHPNNQIGKKRLSNIYTIDDYVYYRIKKQFNRYEFILSNLWLTGEYKEIVYYHIEIAKMRLDLSNKISLRNLLKYLKLAKFDFLLFIFEVLLFTFLRNNSSCFFKIIKYLKL</sequence>
<evidence type="ECO:0000259" key="2">
    <source>
        <dbReference type="Pfam" id="PF00535"/>
    </source>
</evidence>
<dbReference type="AlphaFoldDB" id="A0A7W8IPF0"/>
<keyword evidence="3" id="KW-0808">Transferase</keyword>
<evidence type="ECO:0000313" key="3">
    <source>
        <dbReference type="EMBL" id="MBB5324198.1"/>
    </source>
</evidence>
<dbReference type="Proteomes" id="UP000520011">
    <property type="component" value="Unassembled WGS sequence"/>
</dbReference>
<gene>
    <name evidence="3" type="ORF">HNQ34_001291</name>
</gene>
<accession>A0A7W8IPF0</accession>
<reference evidence="3 4" key="1">
    <citation type="submission" date="2020-08" db="EMBL/GenBank/DDBJ databases">
        <title>Genomic Encyclopedia of Type Strains, Phase IV (KMG-IV): sequencing the most valuable type-strain genomes for metagenomic binning, comparative biology and taxonomic classification.</title>
        <authorList>
            <person name="Goeker M."/>
        </authorList>
    </citation>
    <scope>NUCLEOTIDE SEQUENCE [LARGE SCALE GENOMIC DNA]</scope>
    <source>
        <strain evidence="3 4">DSM 16325</strain>
    </source>
</reference>
<dbReference type="RefSeq" id="WP_183252714.1">
    <property type="nucleotide sequence ID" value="NZ_JACHEP010000004.1"/>
</dbReference>
<dbReference type="Gene3D" id="3.90.550.10">
    <property type="entry name" value="Spore Coat Polysaccharide Biosynthesis Protein SpsA, Chain A"/>
    <property type="match status" value="1"/>
</dbReference>
<evidence type="ECO:0000313" key="4">
    <source>
        <dbReference type="Proteomes" id="UP000520011"/>
    </source>
</evidence>
<feature type="domain" description="Glycosyltransferase 2-like" evidence="2">
    <location>
        <begin position="7"/>
        <end position="174"/>
    </location>
</feature>
<comment type="caution">
    <text evidence="3">The sequence shown here is derived from an EMBL/GenBank/DDBJ whole genome shotgun (WGS) entry which is preliminary data.</text>
</comment>
<name>A0A7W8IPF0_9BACL</name>
<dbReference type="InterPro" id="IPR029044">
    <property type="entry name" value="Nucleotide-diphossugar_trans"/>
</dbReference>
<dbReference type="EMBL" id="JACHEP010000004">
    <property type="protein sequence ID" value="MBB5324198.1"/>
    <property type="molecule type" value="Genomic_DNA"/>
</dbReference>
<dbReference type="PANTHER" id="PTHR22916">
    <property type="entry name" value="GLYCOSYLTRANSFERASE"/>
    <property type="match status" value="1"/>
</dbReference>
<dbReference type="GO" id="GO:0016758">
    <property type="term" value="F:hexosyltransferase activity"/>
    <property type="evidence" value="ECO:0007669"/>
    <property type="project" value="UniProtKB-ARBA"/>
</dbReference>
<comment type="similarity">
    <text evidence="1">Belongs to the glycosyltransferase 2 family.</text>
</comment>